<comment type="caution">
    <text evidence="1">The sequence shown here is derived from an EMBL/GenBank/DDBJ whole genome shotgun (WGS) entry which is preliminary data.</text>
</comment>
<evidence type="ECO:0000313" key="2">
    <source>
        <dbReference type="Proteomes" id="UP000034163"/>
    </source>
</evidence>
<organism evidence="1 2">
    <name type="scientific">candidate division WWE3 bacterium GW2011_GWB1_41_6</name>
    <dbReference type="NCBI Taxonomy" id="1619112"/>
    <lineage>
        <taxon>Bacteria</taxon>
        <taxon>Katanobacteria</taxon>
    </lineage>
</organism>
<sequence>MTRRNNPCQCAVCEGKCPNQASDDPDREGSCIPCDENTYHAGLKARFPKKVARRKVKVR</sequence>
<proteinExistence type="predicted"/>
<protein>
    <submittedName>
        <fullName evidence="1">Uncharacterized protein</fullName>
    </submittedName>
</protein>
<dbReference type="AlphaFoldDB" id="A0A0G0WT40"/>
<dbReference type="Proteomes" id="UP000034163">
    <property type="component" value="Unassembled WGS sequence"/>
</dbReference>
<name>A0A0G0WT40_UNCKA</name>
<accession>A0A0G0WT40</accession>
<reference evidence="1 2" key="1">
    <citation type="journal article" date="2015" name="Nature">
        <title>rRNA introns, odd ribosomes, and small enigmatic genomes across a large radiation of phyla.</title>
        <authorList>
            <person name="Brown C.T."/>
            <person name="Hug L.A."/>
            <person name="Thomas B.C."/>
            <person name="Sharon I."/>
            <person name="Castelle C.J."/>
            <person name="Singh A."/>
            <person name="Wilkins M.J."/>
            <person name="Williams K.H."/>
            <person name="Banfield J.F."/>
        </authorList>
    </citation>
    <scope>NUCLEOTIDE SEQUENCE [LARGE SCALE GENOMIC DNA]</scope>
</reference>
<dbReference type="EMBL" id="LCBS01000030">
    <property type="protein sequence ID" value="KKS15975.1"/>
    <property type="molecule type" value="Genomic_DNA"/>
</dbReference>
<gene>
    <name evidence="1" type="ORF">UU72_C0030G0007</name>
</gene>
<evidence type="ECO:0000313" key="1">
    <source>
        <dbReference type="EMBL" id="KKS15975.1"/>
    </source>
</evidence>